<gene>
    <name evidence="2" type="ORF">HK105_207506</name>
</gene>
<dbReference type="Proteomes" id="UP001527925">
    <property type="component" value="Unassembled WGS sequence"/>
</dbReference>
<proteinExistence type="predicted"/>
<reference evidence="2 3" key="1">
    <citation type="submission" date="2023-09" db="EMBL/GenBank/DDBJ databases">
        <title>Pangenome analysis of Batrachochytrium dendrobatidis and related Chytrids.</title>
        <authorList>
            <person name="Yacoub M.N."/>
            <person name="Stajich J.E."/>
            <person name="James T.Y."/>
        </authorList>
    </citation>
    <scope>NUCLEOTIDE SEQUENCE [LARGE SCALE GENOMIC DNA]</scope>
    <source>
        <strain evidence="2 3">JEL0888</strain>
    </source>
</reference>
<feature type="compositionally biased region" description="Low complexity" evidence="1">
    <location>
        <begin position="1"/>
        <end position="15"/>
    </location>
</feature>
<dbReference type="EMBL" id="JADGIZ020000053">
    <property type="protein sequence ID" value="KAL2913051.1"/>
    <property type="molecule type" value="Genomic_DNA"/>
</dbReference>
<evidence type="ECO:0000313" key="3">
    <source>
        <dbReference type="Proteomes" id="UP001527925"/>
    </source>
</evidence>
<feature type="region of interest" description="Disordered" evidence="1">
    <location>
        <begin position="1"/>
        <end position="57"/>
    </location>
</feature>
<evidence type="ECO:0000313" key="2">
    <source>
        <dbReference type="EMBL" id="KAL2913051.1"/>
    </source>
</evidence>
<feature type="region of interest" description="Disordered" evidence="1">
    <location>
        <begin position="184"/>
        <end position="233"/>
    </location>
</feature>
<feature type="compositionally biased region" description="Low complexity" evidence="1">
    <location>
        <begin position="218"/>
        <end position="233"/>
    </location>
</feature>
<feature type="region of interest" description="Disordered" evidence="1">
    <location>
        <begin position="160"/>
        <end position="179"/>
    </location>
</feature>
<accession>A0ABR4N0S7</accession>
<name>A0ABR4N0S7_9FUNG</name>
<sequence length="233" mass="23547">MAAAAARPRAASDAAAAEDEEHDPETAAMPAPPARPHAHRRSGTLPSPRRSHQPLPAPIRHAASHAPHVLPAACGHHPLSWLPPSDLRINTAAYAPREPPIPRLSVTPVAMWDHREAGATPVAMSPLPSAASLGATAAATGAATPVSTVAAFANLATAASPATPVPGTGRRPSAASPSARSPIVLLSTGSPVGNAPQRRAADTFAQPMPKTHEDALVPSSTTSSPSGGLQQVC</sequence>
<keyword evidence="3" id="KW-1185">Reference proteome</keyword>
<organism evidence="2 3">
    <name type="scientific">Polyrhizophydium stewartii</name>
    <dbReference type="NCBI Taxonomy" id="2732419"/>
    <lineage>
        <taxon>Eukaryota</taxon>
        <taxon>Fungi</taxon>
        <taxon>Fungi incertae sedis</taxon>
        <taxon>Chytridiomycota</taxon>
        <taxon>Chytridiomycota incertae sedis</taxon>
        <taxon>Chytridiomycetes</taxon>
        <taxon>Rhizophydiales</taxon>
        <taxon>Rhizophydiales incertae sedis</taxon>
        <taxon>Polyrhizophydium</taxon>
    </lineage>
</organism>
<comment type="caution">
    <text evidence="2">The sequence shown here is derived from an EMBL/GenBank/DDBJ whole genome shotgun (WGS) entry which is preliminary data.</text>
</comment>
<feature type="compositionally biased region" description="Low complexity" evidence="1">
    <location>
        <begin position="170"/>
        <end position="179"/>
    </location>
</feature>
<protein>
    <submittedName>
        <fullName evidence="2">Uncharacterized protein</fullName>
    </submittedName>
</protein>
<evidence type="ECO:0000256" key="1">
    <source>
        <dbReference type="SAM" id="MobiDB-lite"/>
    </source>
</evidence>